<reference evidence="7 8" key="1">
    <citation type="submission" date="2019-05" db="EMBL/GenBank/DDBJ databases">
        <title>Genome sequence of Klebsiella sp strain TOUT106.</title>
        <authorList>
            <person name="Rahi P."/>
            <person name="Chaudhari D."/>
        </authorList>
    </citation>
    <scope>NUCLEOTIDE SEQUENCE [LARGE SCALE GENOMIC DNA]</scope>
    <source>
        <strain evidence="7 8">TOUT106</strain>
    </source>
</reference>
<dbReference type="PANTHER" id="PTHR30293:SF0">
    <property type="entry name" value="NITROGEN ASSIMILATION REGULATORY PROTEIN NAC"/>
    <property type="match status" value="1"/>
</dbReference>
<dbReference type="Pfam" id="PF00126">
    <property type="entry name" value="HTH_1"/>
    <property type="match status" value="1"/>
</dbReference>
<accession>A0A5R9LDT5</accession>
<dbReference type="InterPro" id="IPR005119">
    <property type="entry name" value="LysR_subst-bd"/>
</dbReference>
<keyword evidence="8" id="KW-1185">Reference proteome</keyword>
<evidence type="ECO:0000313" key="8">
    <source>
        <dbReference type="Proteomes" id="UP000307430"/>
    </source>
</evidence>
<keyword evidence="5" id="KW-0804">Transcription</keyword>
<dbReference type="SUPFAM" id="SSF46785">
    <property type="entry name" value="Winged helix' DNA-binding domain"/>
    <property type="match status" value="1"/>
</dbReference>
<evidence type="ECO:0000256" key="4">
    <source>
        <dbReference type="ARBA" id="ARBA00023159"/>
    </source>
</evidence>
<evidence type="ECO:0000256" key="3">
    <source>
        <dbReference type="ARBA" id="ARBA00023125"/>
    </source>
</evidence>
<sequence length="296" mass="33210">MDIKQLKYLIALDRTRHFGQAAAACHITQPTLSMRIRNLEDELNLTLIQRGQRFEGFTPEGERILAWARALLAAHDGLEAEAAICRGHMVGQLRVGMVPLASLNPMQLIKPLADKYPELQFSLLSMTSEQIIDGVSRNQLDLGICYLHHVDSPLFHAVWLPRTRMGLLHDKRYFQFGDAIPEWDALAALPLGFLTKGMYYRESIEMSFKSKGLTPKYVFESDSTFQIIQAVQAGICCAIMPLNNGLEALSDNLEICPIAETEVDSTLALIMRNKEPVSSLAEKCFADAQVIFTERQ</sequence>
<evidence type="ECO:0000256" key="1">
    <source>
        <dbReference type="ARBA" id="ARBA00009437"/>
    </source>
</evidence>
<dbReference type="PROSITE" id="PS50931">
    <property type="entry name" value="HTH_LYSR"/>
    <property type="match status" value="1"/>
</dbReference>
<evidence type="ECO:0000313" key="7">
    <source>
        <dbReference type="EMBL" id="TLV11705.1"/>
    </source>
</evidence>
<dbReference type="PANTHER" id="PTHR30293">
    <property type="entry name" value="TRANSCRIPTIONAL REGULATORY PROTEIN NAC-RELATED"/>
    <property type="match status" value="1"/>
</dbReference>
<dbReference type="RefSeq" id="WP_138362371.1">
    <property type="nucleotide sequence ID" value="NZ_VCHQ01000026.1"/>
</dbReference>
<dbReference type="SUPFAM" id="SSF53850">
    <property type="entry name" value="Periplasmic binding protein-like II"/>
    <property type="match status" value="1"/>
</dbReference>
<keyword evidence="4" id="KW-0010">Activator</keyword>
<dbReference type="InterPro" id="IPR036390">
    <property type="entry name" value="WH_DNA-bd_sf"/>
</dbReference>
<dbReference type="Proteomes" id="UP000307430">
    <property type="component" value="Unassembled WGS sequence"/>
</dbReference>
<evidence type="ECO:0000256" key="5">
    <source>
        <dbReference type="ARBA" id="ARBA00023163"/>
    </source>
</evidence>
<gene>
    <name evidence="7" type="ORF">FE839_19225</name>
</gene>
<comment type="similarity">
    <text evidence="1">Belongs to the LysR transcriptional regulatory family.</text>
</comment>
<evidence type="ECO:0000259" key="6">
    <source>
        <dbReference type="PROSITE" id="PS50931"/>
    </source>
</evidence>
<keyword evidence="2" id="KW-0805">Transcription regulation</keyword>
<proteinExistence type="inferred from homology"/>
<evidence type="ECO:0000256" key="2">
    <source>
        <dbReference type="ARBA" id="ARBA00023015"/>
    </source>
</evidence>
<dbReference type="Gene3D" id="3.40.190.290">
    <property type="match status" value="1"/>
</dbReference>
<dbReference type="Pfam" id="PF03466">
    <property type="entry name" value="LysR_substrate"/>
    <property type="match status" value="1"/>
</dbReference>
<dbReference type="GO" id="GO:2000142">
    <property type="term" value="P:regulation of DNA-templated transcription initiation"/>
    <property type="evidence" value="ECO:0007669"/>
    <property type="project" value="TreeGrafter"/>
</dbReference>
<dbReference type="PRINTS" id="PR00039">
    <property type="entry name" value="HTHLYSR"/>
</dbReference>
<dbReference type="FunFam" id="1.10.10.10:FF:000001">
    <property type="entry name" value="LysR family transcriptional regulator"/>
    <property type="match status" value="1"/>
</dbReference>
<dbReference type="GO" id="GO:0003677">
    <property type="term" value="F:DNA binding"/>
    <property type="evidence" value="ECO:0007669"/>
    <property type="project" value="UniProtKB-KW"/>
</dbReference>
<dbReference type="InterPro" id="IPR036388">
    <property type="entry name" value="WH-like_DNA-bd_sf"/>
</dbReference>
<dbReference type="GO" id="GO:0003700">
    <property type="term" value="F:DNA-binding transcription factor activity"/>
    <property type="evidence" value="ECO:0007669"/>
    <property type="project" value="InterPro"/>
</dbReference>
<protein>
    <submittedName>
        <fullName evidence="7">LysR family transcriptional regulator</fullName>
    </submittedName>
</protein>
<name>A0A5R9LDT5_9ENTR</name>
<dbReference type="EMBL" id="VCHQ01000026">
    <property type="protein sequence ID" value="TLV11705.1"/>
    <property type="molecule type" value="Genomic_DNA"/>
</dbReference>
<dbReference type="InterPro" id="IPR000847">
    <property type="entry name" value="LysR_HTH_N"/>
</dbReference>
<organism evidence="7 8">
    <name type="scientific">Klebsiella indica</name>
    <dbReference type="NCBI Taxonomy" id="2582917"/>
    <lineage>
        <taxon>Bacteria</taxon>
        <taxon>Pseudomonadati</taxon>
        <taxon>Pseudomonadota</taxon>
        <taxon>Gammaproteobacteria</taxon>
        <taxon>Enterobacterales</taxon>
        <taxon>Enterobacteriaceae</taxon>
        <taxon>Klebsiella/Raoultella group</taxon>
        <taxon>Klebsiella</taxon>
    </lineage>
</organism>
<feature type="domain" description="HTH lysR-type" evidence="6">
    <location>
        <begin position="1"/>
        <end position="58"/>
    </location>
</feature>
<comment type="caution">
    <text evidence="7">The sequence shown here is derived from an EMBL/GenBank/DDBJ whole genome shotgun (WGS) entry which is preliminary data.</text>
</comment>
<dbReference type="CDD" id="cd05466">
    <property type="entry name" value="PBP2_LTTR_substrate"/>
    <property type="match status" value="1"/>
</dbReference>
<keyword evidence="3" id="KW-0238">DNA-binding</keyword>
<dbReference type="Gene3D" id="1.10.10.10">
    <property type="entry name" value="Winged helix-like DNA-binding domain superfamily/Winged helix DNA-binding domain"/>
    <property type="match status" value="1"/>
</dbReference>
<dbReference type="AlphaFoldDB" id="A0A5R9LDT5"/>